<evidence type="ECO:0000256" key="6">
    <source>
        <dbReference type="ARBA" id="ARBA00023136"/>
    </source>
</evidence>
<comment type="subcellular location">
    <subcellularLocation>
        <location evidence="1">Membrane</location>
    </subcellularLocation>
</comment>
<feature type="signal peptide" evidence="9">
    <location>
        <begin position="1"/>
        <end position="18"/>
    </location>
</feature>
<dbReference type="PROSITE" id="PS50939">
    <property type="entry name" value="CYTOCHROME_B561"/>
    <property type="match status" value="1"/>
</dbReference>
<evidence type="ECO:0000313" key="12">
    <source>
        <dbReference type="EMBL" id="CAF9922645.1"/>
    </source>
</evidence>
<evidence type="ECO:0000256" key="8">
    <source>
        <dbReference type="SAM" id="Phobius"/>
    </source>
</evidence>
<evidence type="ECO:0000256" key="2">
    <source>
        <dbReference type="ARBA" id="ARBA00022448"/>
    </source>
</evidence>
<dbReference type="AlphaFoldDB" id="A0A8H3IJ01"/>
<keyword evidence="5 8" id="KW-1133">Transmembrane helix</keyword>
<keyword evidence="13" id="KW-1185">Reference proteome</keyword>
<dbReference type="InterPro" id="IPR006593">
    <property type="entry name" value="Cyt_b561/ferric_Rdtase_TM"/>
</dbReference>
<protein>
    <recommendedName>
        <fullName evidence="14">CBD9-like protein</fullName>
    </recommendedName>
</protein>
<reference evidence="12" key="1">
    <citation type="submission" date="2021-03" db="EMBL/GenBank/DDBJ databases">
        <authorList>
            <person name="Tagirdzhanova G."/>
        </authorList>
    </citation>
    <scope>NUCLEOTIDE SEQUENCE</scope>
</reference>
<dbReference type="Gene3D" id="1.20.120.1770">
    <property type="match status" value="1"/>
</dbReference>
<feature type="transmembrane region" description="Helical" evidence="8">
    <location>
        <begin position="384"/>
        <end position="406"/>
    </location>
</feature>
<keyword evidence="2" id="KW-0813">Transport</keyword>
<organism evidence="12 13">
    <name type="scientific">Gomphillus americanus</name>
    <dbReference type="NCBI Taxonomy" id="1940652"/>
    <lineage>
        <taxon>Eukaryota</taxon>
        <taxon>Fungi</taxon>
        <taxon>Dikarya</taxon>
        <taxon>Ascomycota</taxon>
        <taxon>Pezizomycotina</taxon>
        <taxon>Lecanoromycetes</taxon>
        <taxon>OSLEUM clade</taxon>
        <taxon>Ostropomycetidae</taxon>
        <taxon>Ostropales</taxon>
        <taxon>Graphidaceae</taxon>
        <taxon>Gomphilloideae</taxon>
        <taxon>Gomphillus</taxon>
    </lineage>
</organism>
<keyword evidence="9" id="KW-0732">Signal</keyword>
<evidence type="ECO:0000256" key="1">
    <source>
        <dbReference type="ARBA" id="ARBA00004370"/>
    </source>
</evidence>
<dbReference type="CDD" id="cd08760">
    <property type="entry name" value="Cyt_b561_FRRS1_like"/>
    <property type="match status" value="1"/>
</dbReference>
<evidence type="ECO:0000256" key="9">
    <source>
        <dbReference type="SAM" id="SignalP"/>
    </source>
</evidence>
<accession>A0A8H3IJ01</accession>
<dbReference type="EMBL" id="CAJPDQ010000018">
    <property type="protein sequence ID" value="CAF9922645.1"/>
    <property type="molecule type" value="Genomic_DNA"/>
</dbReference>
<dbReference type="Pfam" id="PF16010">
    <property type="entry name" value="CDH-cyt"/>
    <property type="match status" value="1"/>
</dbReference>
<keyword evidence="6 8" id="KW-0472">Membrane</keyword>
<dbReference type="OrthoDB" id="19261at2759"/>
<dbReference type="Gene3D" id="2.60.40.1210">
    <property type="entry name" value="Cellobiose dehydrogenase, cytochrome domain"/>
    <property type="match status" value="1"/>
</dbReference>
<evidence type="ECO:0000256" key="7">
    <source>
        <dbReference type="SAM" id="MobiDB-lite"/>
    </source>
</evidence>
<dbReference type="InterPro" id="IPR015920">
    <property type="entry name" value="Cellobiose_DH-like_cyt"/>
</dbReference>
<feature type="region of interest" description="Disordered" evidence="7">
    <location>
        <begin position="192"/>
        <end position="233"/>
    </location>
</feature>
<feature type="domain" description="Cytochrome b561" evidence="11">
    <location>
        <begin position="208"/>
        <end position="410"/>
    </location>
</feature>
<evidence type="ECO:0000313" key="13">
    <source>
        <dbReference type="Proteomes" id="UP000664169"/>
    </source>
</evidence>
<dbReference type="SUPFAM" id="SSF49344">
    <property type="entry name" value="CBD9-like"/>
    <property type="match status" value="1"/>
</dbReference>
<comment type="caution">
    <text evidence="12">The sequence shown here is derived from an EMBL/GenBank/DDBJ whole genome shotgun (WGS) entry which is preliminary data.</text>
</comment>
<keyword evidence="3 8" id="KW-0812">Transmembrane</keyword>
<name>A0A8H3IJ01_9LECA</name>
<feature type="transmembrane region" description="Helical" evidence="8">
    <location>
        <begin position="281"/>
        <end position="305"/>
    </location>
</feature>
<evidence type="ECO:0000259" key="11">
    <source>
        <dbReference type="PROSITE" id="PS50939"/>
    </source>
</evidence>
<feature type="transmembrane region" description="Helical" evidence="8">
    <location>
        <begin position="317"/>
        <end position="336"/>
    </location>
</feature>
<feature type="transmembrane region" description="Helical" evidence="8">
    <location>
        <begin position="254"/>
        <end position="274"/>
    </location>
</feature>
<evidence type="ECO:0000256" key="4">
    <source>
        <dbReference type="ARBA" id="ARBA00022982"/>
    </source>
</evidence>
<feature type="chain" id="PRO_5034519410" description="CBD9-like protein" evidence="9">
    <location>
        <begin position="19"/>
        <end position="428"/>
    </location>
</feature>
<feature type="domain" description="DOMON" evidence="10">
    <location>
        <begin position="27"/>
        <end position="156"/>
    </location>
</feature>
<dbReference type="PANTHER" id="PTHR47797">
    <property type="entry name" value="DEHYDROGENASE, PUTATIVE (AFU_ORTHOLOGUE AFUA_8G05805)-RELATED"/>
    <property type="match status" value="1"/>
</dbReference>
<dbReference type="Pfam" id="PF03188">
    <property type="entry name" value="Cytochrom_B561"/>
    <property type="match status" value="1"/>
</dbReference>
<dbReference type="InterPro" id="IPR005018">
    <property type="entry name" value="DOMON_domain"/>
</dbReference>
<keyword evidence="4" id="KW-0249">Electron transport</keyword>
<feature type="transmembrane region" description="Helical" evidence="8">
    <location>
        <begin position="356"/>
        <end position="378"/>
    </location>
</feature>
<evidence type="ECO:0008006" key="14">
    <source>
        <dbReference type="Google" id="ProtNLM"/>
    </source>
</evidence>
<dbReference type="PROSITE" id="PS50836">
    <property type="entry name" value="DOMON"/>
    <property type="match status" value="1"/>
</dbReference>
<dbReference type="GO" id="GO:0016020">
    <property type="term" value="C:membrane"/>
    <property type="evidence" value="ECO:0007669"/>
    <property type="project" value="UniProtKB-SubCell"/>
</dbReference>
<evidence type="ECO:0000259" key="10">
    <source>
        <dbReference type="PROSITE" id="PS50836"/>
    </source>
</evidence>
<sequence>MKATSYLLMAAQASIAAAQLATYSPSEDSEISYAVNVPSASAQSGSGDIFIQIKGPVSGSNARSWIAIGQGSSMPGSNIFIAYPDASGNNVTISPRLGKGFFEPDYNSEAKVELLSGTGIENGMMTANFKCSNCNSWTGGSMSFTDSQSNWIWSSAAYGAIKSNDQSLDINQHNERGSFTFDLTKGAGGSSANPFVSSSSSGGSGSSTTGAAGSNPTASSGSGGSSSSSGSSSSDDSGGDAFFVMFGRILKAHASVMSLAFLFFYPLGAIIMRIGVGASTIWIHAAVQGFAYILAITGMGLGIWIAQKSENLNTYHAIIGLVTVCALVLQAPLGLLHHSFYKKQGGRTPVSYIHIWLGRVLMTLGAINGGLGLLLAGSGNQAGYITYGLFAGLIYVGYFALIAGTIGKGKRAAGRESHREKVNGTQSS</sequence>
<evidence type="ECO:0000256" key="3">
    <source>
        <dbReference type="ARBA" id="ARBA00022692"/>
    </source>
</evidence>
<dbReference type="SMART" id="SM00664">
    <property type="entry name" value="DoH"/>
    <property type="match status" value="1"/>
</dbReference>
<dbReference type="PANTHER" id="PTHR47797:SF1">
    <property type="entry name" value="CYTOCHROME B561 DOMAIN-CONTAINING PROTEIN-RELATED"/>
    <property type="match status" value="1"/>
</dbReference>
<dbReference type="CDD" id="cd09630">
    <property type="entry name" value="CDH_like_cytochrome"/>
    <property type="match status" value="1"/>
</dbReference>
<gene>
    <name evidence="12" type="ORF">GOMPHAMPRED_002633</name>
</gene>
<dbReference type="Proteomes" id="UP000664169">
    <property type="component" value="Unassembled WGS sequence"/>
</dbReference>
<proteinExistence type="predicted"/>
<evidence type="ECO:0000256" key="5">
    <source>
        <dbReference type="ARBA" id="ARBA00022989"/>
    </source>
</evidence>
<dbReference type="SMART" id="SM00665">
    <property type="entry name" value="B561"/>
    <property type="match status" value="1"/>
</dbReference>